<organism evidence="9 10">
    <name type="scientific">Limnospira platensis NIES-46</name>
    <dbReference type="NCBI Taxonomy" id="1236695"/>
    <lineage>
        <taxon>Bacteria</taxon>
        <taxon>Bacillati</taxon>
        <taxon>Cyanobacteriota</taxon>
        <taxon>Cyanophyceae</taxon>
        <taxon>Oscillatoriophycideae</taxon>
        <taxon>Oscillatoriales</taxon>
        <taxon>Sirenicapillariaceae</taxon>
        <taxon>Limnospira</taxon>
    </lineage>
</organism>
<sequence length="264" mass="30880">MPLHETITTTHDASVEERTFVLSKIYQQVLERQPYDSERKQLWDLERDFKKGKLGIRHFLKSLVVRPVYLEHFYENSSNLKFIENACKHFLGRTPHGDEEIHNWDNILLRHGVGALVSDMVDSEEYRKCFGYFTVPYWREQALYQSATEYLENERLAHEHPGQRGWGIPNHYQQKLHLNSDSEGQGAPTEETPPEELQPSPTVVVGTMTETEAEKIMECIQEISKILFENRIPEQRISRKRIENGIRQQVLEFMTPEDAVLLGD</sequence>
<protein>
    <submittedName>
        <fullName evidence="9">Phycobilisome linker polypeptide</fullName>
    </submittedName>
</protein>
<evidence type="ECO:0000313" key="9">
    <source>
        <dbReference type="EMBL" id="GCE94393.1"/>
    </source>
</evidence>
<gene>
    <name evidence="9" type="ORF">NIES46_24480</name>
</gene>
<comment type="similarity">
    <text evidence="6">Belongs to the phycobilisome linker protein family.</text>
</comment>
<accession>A0A5M3T3S7</accession>
<evidence type="ECO:0000256" key="2">
    <source>
        <dbReference type="ARBA" id="ARBA00022549"/>
    </source>
</evidence>
<comment type="subcellular location">
    <subcellularLocation>
        <location evidence="1">Endomembrane system</location>
    </subcellularLocation>
</comment>
<keyword evidence="2" id="KW-0042">Antenna complex</keyword>
<dbReference type="Proteomes" id="UP000326169">
    <property type="component" value="Unassembled WGS sequence"/>
</dbReference>
<dbReference type="PANTHER" id="PTHR34011">
    <property type="entry name" value="PHYCOBILISOME 32.1 KDA LINKER POLYPEPTIDE, PHYCOCYANIN-ASSOCIATED, ROD 2-RELATED"/>
    <property type="match status" value="1"/>
</dbReference>
<dbReference type="InterPro" id="IPR038255">
    <property type="entry name" value="PBS_linker_sf"/>
</dbReference>
<dbReference type="Pfam" id="PF00427">
    <property type="entry name" value="PBS_linker_poly"/>
    <property type="match status" value="1"/>
</dbReference>
<evidence type="ECO:0000256" key="1">
    <source>
        <dbReference type="ARBA" id="ARBA00004308"/>
    </source>
</evidence>
<evidence type="ECO:0000256" key="7">
    <source>
        <dbReference type="SAM" id="MobiDB-lite"/>
    </source>
</evidence>
<keyword evidence="4" id="KW-0793">Thylakoid</keyword>
<dbReference type="PROSITE" id="PS51445">
    <property type="entry name" value="PBS_LINKER"/>
    <property type="match status" value="1"/>
</dbReference>
<evidence type="ECO:0000256" key="5">
    <source>
        <dbReference type="ARBA" id="ARBA00023136"/>
    </source>
</evidence>
<dbReference type="GeneID" id="301683293"/>
<evidence type="ECO:0000256" key="6">
    <source>
        <dbReference type="PROSITE-ProRule" id="PRU00775"/>
    </source>
</evidence>
<keyword evidence="10" id="KW-1185">Reference proteome</keyword>
<keyword evidence="5" id="KW-0472">Membrane</keyword>
<keyword evidence="3 6" id="KW-0605">Phycobilisome</keyword>
<evidence type="ECO:0000256" key="3">
    <source>
        <dbReference type="ARBA" id="ARBA00022738"/>
    </source>
</evidence>
<feature type="domain" description="PBS-linker" evidence="8">
    <location>
        <begin position="1"/>
        <end position="168"/>
    </location>
</feature>
<evidence type="ECO:0000313" key="10">
    <source>
        <dbReference type="Proteomes" id="UP000326169"/>
    </source>
</evidence>
<name>A0A5M3T3S7_LIMPL</name>
<evidence type="ECO:0000259" key="8">
    <source>
        <dbReference type="PROSITE" id="PS51445"/>
    </source>
</evidence>
<comment type="caution">
    <text evidence="9">The sequence shown here is derived from an EMBL/GenBank/DDBJ whole genome shotgun (WGS) entry which is preliminary data.</text>
</comment>
<feature type="region of interest" description="Disordered" evidence="7">
    <location>
        <begin position="179"/>
        <end position="202"/>
    </location>
</feature>
<evidence type="ECO:0000256" key="4">
    <source>
        <dbReference type="ARBA" id="ARBA00023078"/>
    </source>
</evidence>
<dbReference type="InterPro" id="IPR001297">
    <property type="entry name" value="PBS_linker_dom"/>
</dbReference>
<dbReference type="RefSeq" id="WP_006618921.1">
    <property type="nucleotide sequence ID" value="NZ_BIMW01000096.1"/>
</dbReference>
<dbReference type="EMBL" id="BIMW01000096">
    <property type="protein sequence ID" value="GCE94393.1"/>
    <property type="molecule type" value="Genomic_DNA"/>
</dbReference>
<proteinExistence type="inferred from homology"/>
<dbReference type="Gene3D" id="1.10.3130.20">
    <property type="entry name" value="Phycobilisome linker domain"/>
    <property type="match status" value="1"/>
</dbReference>
<reference evidence="9 10" key="1">
    <citation type="journal article" date="2019" name="J Genomics">
        <title>The Draft Genome of a Hydrogen-producing Cyanobacterium, Arthrospira platensis NIES-46.</title>
        <authorList>
            <person name="Suzuki S."/>
            <person name="Yamaguchi H."/>
            <person name="Kawachi M."/>
        </authorList>
    </citation>
    <scope>NUCLEOTIDE SEQUENCE [LARGE SCALE GENOMIC DNA]</scope>
    <source>
        <strain evidence="9 10">NIES-46</strain>
    </source>
</reference>